<proteinExistence type="predicted"/>
<evidence type="ECO:0000256" key="1">
    <source>
        <dbReference type="ARBA" id="ARBA00022723"/>
    </source>
</evidence>
<evidence type="ECO:0000313" key="6">
    <source>
        <dbReference type="EMBL" id="POI20025.1"/>
    </source>
</evidence>
<keyword evidence="2 4" id="KW-0863">Zinc-finger</keyword>
<dbReference type="InterPro" id="IPR008919">
    <property type="entry name" value="Retrov_capsid_N"/>
</dbReference>
<evidence type="ECO:0000256" key="3">
    <source>
        <dbReference type="ARBA" id="ARBA00022833"/>
    </source>
</evidence>
<dbReference type="GO" id="GO:0008270">
    <property type="term" value="F:zinc ion binding"/>
    <property type="evidence" value="ECO:0007669"/>
    <property type="project" value="UniProtKB-KW"/>
</dbReference>
<evidence type="ECO:0000256" key="2">
    <source>
        <dbReference type="ARBA" id="ARBA00022771"/>
    </source>
</evidence>
<dbReference type="InterPro" id="IPR045345">
    <property type="entry name" value="Gag_p24_C"/>
</dbReference>
<dbReference type="InterPro" id="IPR008916">
    <property type="entry name" value="Retrov_capsid_C"/>
</dbReference>
<dbReference type="InterPro" id="IPR036875">
    <property type="entry name" value="Znf_CCHC_sf"/>
</dbReference>
<dbReference type="SUPFAM" id="SSF57756">
    <property type="entry name" value="Retrovirus zinc finger-like domains"/>
    <property type="match status" value="1"/>
</dbReference>
<feature type="domain" description="CCHC-type" evidence="5">
    <location>
        <begin position="207"/>
        <end position="220"/>
    </location>
</feature>
<accession>A0A2P4S7C7</accession>
<dbReference type="SMART" id="SM00343">
    <property type="entry name" value="ZnF_C2HC"/>
    <property type="match status" value="1"/>
</dbReference>
<dbReference type="PROSITE" id="PS50158">
    <property type="entry name" value="ZF_CCHC"/>
    <property type="match status" value="1"/>
</dbReference>
<dbReference type="AlphaFoldDB" id="A0A2P4S7C7"/>
<dbReference type="PANTHER" id="PTHR40389">
    <property type="entry name" value="ENDOGENOUS RETROVIRUS GROUP K MEMBER 24 GAG POLYPROTEIN-RELATED"/>
    <property type="match status" value="1"/>
</dbReference>
<evidence type="ECO:0000313" key="7">
    <source>
        <dbReference type="Proteomes" id="UP000237246"/>
    </source>
</evidence>
<keyword evidence="3" id="KW-0862">Zinc</keyword>
<dbReference type="GO" id="GO:0003676">
    <property type="term" value="F:nucleic acid binding"/>
    <property type="evidence" value="ECO:0007669"/>
    <property type="project" value="InterPro"/>
</dbReference>
<protein>
    <recommendedName>
        <fullName evidence="5">CCHC-type domain-containing protein</fullName>
    </recommendedName>
</protein>
<name>A0A2P4S7C7_BAMTH</name>
<sequence>MDCANLARLLLTPSQAIIWQQEWERLAWVEAGRTRNQGDILYGISADMITGSGAYGNMASQLTYPLQLHYLAPQLARMAFNAVPDMRPRPSFAATRQGLTESYPQFVDRLWKALAGQAEMSEEAKQSMFKLLAFENANPSMKRLLATLPRDAGVGEMLDLASRAEQQRNGQVMANAVAQAMEPTTKLLAAAVTKISDKNGGQKSKICFRCGQKGHFQRACHSKVWCEQCHRDTHATITCRMTKNGKQSAKGRRASTKMDGQFQCLSSPFQQPEAPWESTWQPQ</sequence>
<keyword evidence="7" id="KW-1185">Reference proteome</keyword>
<dbReference type="Pfam" id="PF19317">
    <property type="entry name" value="Gag_p24_C"/>
    <property type="match status" value="1"/>
</dbReference>
<dbReference type="SUPFAM" id="SSF47943">
    <property type="entry name" value="Retrovirus capsid protein, N-terminal core domain"/>
    <property type="match status" value="1"/>
</dbReference>
<dbReference type="Pfam" id="PF00607">
    <property type="entry name" value="Gag_p24"/>
    <property type="match status" value="1"/>
</dbReference>
<gene>
    <name evidence="6" type="ORF">CIB84_016229</name>
</gene>
<reference evidence="6 7" key="1">
    <citation type="submission" date="2018-01" db="EMBL/GenBank/DDBJ databases">
        <title>Comparison of the Chinese Bamboo Partridge and Red Junglefowl genome sequences highlights the importance of demography in genome evolution.</title>
        <authorList>
            <person name="Tiley G.P."/>
            <person name="Kimball R.T."/>
            <person name="Braun E.L."/>
            <person name="Burleigh J.G."/>
        </authorList>
    </citation>
    <scope>NUCLEOTIDE SEQUENCE [LARGE SCALE GENOMIC DNA]</scope>
    <source>
        <strain evidence="6">RTK389</strain>
        <tissue evidence="6">Blood</tissue>
    </source>
</reference>
<dbReference type="GO" id="GO:0016032">
    <property type="term" value="P:viral process"/>
    <property type="evidence" value="ECO:0007669"/>
    <property type="project" value="InterPro"/>
</dbReference>
<evidence type="ECO:0000256" key="4">
    <source>
        <dbReference type="PROSITE-ProRule" id="PRU00047"/>
    </source>
</evidence>
<dbReference type="InterPro" id="IPR050195">
    <property type="entry name" value="Primate_lentivir_Gag_pol-like"/>
</dbReference>
<dbReference type="PANTHER" id="PTHR40389:SF3">
    <property type="entry name" value="IGE-BINDING PROTEIN"/>
    <property type="match status" value="1"/>
</dbReference>
<dbReference type="Gene3D" id="1.10.1200.30">
    <property type="match status" value="1"/>
</dbReference>
<dbReference type="SUPFAM" id="SSF47353">
    <property type="entry name" value="Retrovirus capsid dimerization domain-like"/>
    <property type="match status" value="1"/>
</dbReference>
<dbReference type="Gene3D" id="4.10.60.10">
    <property type="entry name" value="Zinc finger, CCHC-type"/>
    <property type="match status" value="1"/>
</dbReference>
<dbReference type="EMBL" id="PPHD01089769">
    <property type="protein sequence ID" value="POI20025.1"/>
    <property type="molecule type" value="Genomic_DNA"/>
</dbReference>
<comment type="caution">
    <text evidence="6">The sequence shown here is derived from an EMBL/GenBank/DDBJ whole genome shotgun (WGS) entry which is preliminary data.</text>
</comment>
<keyword evidence="1" id="KW-0479">Metal-binding</keyword>
<organism evidence="6 7">
    <name type="scientific">Bambusicola thoracicus</name>
    <name type="common">Chinese bamboo-partridge</name>
    <name type="synonym">Perdix thoracica</name>
    <dbReference type="NCBI Taxonomy" id="9083"/>
    <lineage>
        <taxon>Eukaryota</taxon>
        <taxon>Metazoa</taxon>
        <taxon>Chordata</taxon>
        <taxon>Craniata</taxon>
        <taxon>Vertebrata</taxon>
        <taxon>Euteleostomi</taxon>
        <taxon>Archelosauria</taxon>
        <taxon>Archosauria</taxon>
        <taxon>Dinosauria</taxon>
        <taxon>Saurischia</taxon>
        <taxon>Theropoda</taxon>
        <taxon>Coelurosauria</taxon>
        <taxon>Aves</taxon>
        <taxon>Neognathae</taxon>
        <taxon>Galloanserae</taxon>
        <taxon>Galliformes</taxon>
        <taxon>Phasianidae</taxon>
        <taxon>Perdicinae</taxon>
        <taxon>Bambusicola</taxon>
    </lineage>
</organism>
<dbReference type="Gene3D" id="1.10.375.10">
    <property type="entry name" value="Human Immunodeficiency Virus Type 1 Capsid Protein"/>
    <property type="match status" value="1"/>
</dbReference>
<dbReference type="OrthoDB" id="9352756at2759"/>
<dbReference type="InterPro" id="IPR001878">
    <property type="entry name" value="Znf_CCHC"/>
</dbReference>
<evidence type="ECO:0000259" key="5">
    <source>
        <dbReference type="PROSITE" id="PS50158"/>
    </source>
</evidence>
<dbReference type="Proteomes" id="UP000237246">
    <property type="component" value="Unassembled WGS sequence"/>
</dbReference>